<dbReference type="EMBL" id="CBTK010000069">
    <property type="protein sequence ID" value="CDH44321.1"/>
    <property type="molecule type" value="Genomic_DNA"/>
</dbReference>
<keyword evidence="3" id="KW-1185">Reference proteome</keyword>
<protein>
    <recommendedName>
        <fullName evidence="1">PIN domain-containing protein</fullName>
    </recommendedName>
</protein>
<feature type="domain" description="PIN" evidence="1">
    <location>
        <begin position="1"/>
        <end position="69"/>
    </location>
</feature>
<dbReference type="Proteomes" id="UP000019184">
    <property type="component" value="Unassembled WGS sequence"/>
</dbReference>
<gene>
    <name evidence="2" type="ORF">BN874_1600002</name>
</gene>
<dbReference type="Pfam" id="PF01850">
    <property type="entry name" value="PIN"/>
    <property type="match status" value="1"/>
</dbReference>
<evidence type="ECO:0000313" key="2">
    <source>
        <dbReference type="EMBL" id="CDH44321.1"/>
    </source>
</evidence>
<comment type="caution">
    <text evidence="2">The sequence shown here is derived from an EMBL/GenBank/DDBJ whole genome shotgun (WGS) entry which is preliminary data.</text>
</comment>
<dbReference type="SUPFAM" id="SSF88723">
    <property type="entry name" value="PIN domain-like"/>
    <property type="match status" value="1"/>
</dbReference>
<evidence type="ECO:0000259" key="1">
    <source>
        <dbReference type="Pfam" id="PF01850"/>
    </source>
</evidence>
<dbReference type="OrthoDB" id="9811788at2"/>
<reference evidence="2 3" key="1">
    <citation type="journal article" date="2014" name="ISME J.">
        <title>Candidatus Competibacter-lineage genomes retrieved from metagenomes reveal functional metabolic diversity.</title>
        <authorList>
            <person name="McIlroy S.J."/>
            <person name="Albertsen M."/>
            <person name="Andresen E.K."/>
            <person name="Saunders A.M."/>
            <person name="Kristiansen R."/>
            <person name="Stokholm-Bjerregaard M."/>
            <person name="Nielsen K.L."/>
            <person name="Nielsen P.H."/>
        </authorList>
    </citation>
    <scope>NUCLEOTIDE SEQUENCE [LARGE SCALE GENOMIC DNA]</scope>
    <source>
        <strain evidence="2 3">Run_B_J11</strain>
    </source>
</reference>
<name>A0A7U7G9U8_9GAMM</name>
<sequence length="107" mass="11892">MLVDTSVWIDYFNGYASAEADRLAQAISDHESIILCSVVMTEILLGLRSDAEATRIAELLAAFTMAPEPDRMDYLLRSGHPLSALPLPRLDHPLHYRLSDRPDLPSA</sequence>
<proteinExistence type="predicted"/>
<evidence type="ECO:0000313" key="3">
    <source>
        <dbReference type="Proteomes" id="UP000019184"/>
    </source>
</evidence>
<accession>A0A7U7G9U8</accession>
<dbReference type="InterPro" id="IPR029060">
    <property type="entry name" value="PIN-like_dom_sf"/>
</dbReference>
<organism evidence="2 3">
    <name type="scientific">Candidatus Contendobacter odensis Run_B_J11</name>
    <dbReference type="NCBI Taxonomy" id="1400861"/>
    <lineage>
        <taxon>Bacteria</taxon>
        <taxon>Pseudomonadati</taxon>
        <taxon>Pseudomonadota</taxon>
        <taxon>Gammaproteobacteria</taxon>
        <taxon>Candidatus Competibacteraceae</taxon>
        <taxon>Candidatus Contendibacter</taxon>
    </lineage>
</organism>
<dbReference type="Gene3D" id="3.40.50.1010">
    <property type="entry name" value="5'-nuclease"/>
    <property type="match status" value="1"/>
</dbReference>
<dbReference type="InterPro" id="IPR002716">
    <property type="entry name" value="PIN_dom"/>
</dbReference>
<dbReference type="AlphaFoldDB" id="A0A7U7G9U8"/>